<dbReference type="Proteomes" id="UP000829398">
    <property type="component" value="Chromosome 2"/>
</dbReference>
<gene>
    <name evidence="1" type="ORF">KPL71_003881</name>
</gene>
<sequence length="524" mass="59888">MSKAKFRPQPASEQSINEECTSLLYFDIEAVIDGEVFSVGLAIPEQYSLHKLWVDIRDACWGHPIRNANGIKLRVKGYNWARFAVTPKKVLQDMNRVESSADKCTQELNNDVESGNEELYNCYDASVDEFEDNYETDPHGSDLVGSNPDDYEEDYETDPPGNDLDDYESGDDSGGESDDDVVQEQTCIKYEKNVGGFQFNSVDDEILLKPGQLFVNVWEFRKVLKHTCPRVDDNYEATSDWIAATYLHLFKANPEIKISVIAAALMQRYGIECNNQRLYRAKRKALELLGEDHKTSYSKLFRYMHALLNSNPGSTVSIERDWIGGAEFPTFKRFFLCIDSSKRGFFEGCKPFIRVDGCHLKGPYKGVLLTAVSIDANYGIYPLAMCVVDTENNESWLYFLEKLHDQVGCNGCKGLCFMSDRQKGILNALERVFPLSFKRYCCRHIYANFKNKFPGLLLKKVFWRACRSSSAADFHSHMEELNNITPDGYEWLMKIPIACWAKHLFSPHTKCSHVTNNMTESFNN</sequence>
<evidence type="ECO:0000313" key="2">
    <source>
        <dbReference type="Proteomes" id="UP000829398"/>
    </source>
</evidence>
<evidence type="ECO:0000313" key="1">
    <source>
        <dbReference type="EMBL" id="KAH9791822.1"/>
    </source>
</evidence>
<name>A0ACB8N120_CITSI</name>
<dbReference type="EMBL" id="CM039171">
    <property type="protein sequence ID" value="KAH9791822.1"/>
    <property type="molecule type" value="Genomic_DNA"/>
</dbReference>
<accession>A0ACB8N120</accession>
<organism evidence="1 2">
    <name type="scientific">Citrus sinensis</name>
    <name type="common">Sweet orange</name>
    <name type="synonym">Citrus aurantium var. sinensis</name>
    <dbReference type="NCBI Taxonomy" id="2711"/>
    <lineage>
        <taxon>Eukaryota</taxon>
        <taxon>Viridiplantae</taxon>
        <taxon>Streptophyta</taxon>
        <taxon>Embryophyta</taxon>
        <taxon>Tracheophyta</taxon>
        <taxon>Spermatophyta</taxon>
        <taxon>Magnoliopsida</taxon>
        <taxon>eudicotyledons</taxon>
        <taxon>Gunneridae</taxon>
        <taxon>Pentapetalae</taxon>
        <taxon>rosids</taxon>
        <taxon>malvids</taxon>
        <taxon>Sapindales</taxon>
        <taxon>Rutaceae</taxon>
        <taxon>Aurantioideae</taxon>
        <taxon>Citrus</taxon>
    </lineage>
</organism>
<keyword evidence="2" id="KW-1185">Reference proteome</keyword>
<protein>
    <submittedName>
        <fullName evidence="1">Uncharacterized protein</fullName>
    </submittedName>
</protein>
<proteinExistence type="predicted"/>
<reference evidence="2" key="1">
    <citation type="journal article" date="2023" name="Hortic. Res.">
        <title>A chromosome-level phased genome enabling allele-level studies in sweet orange: a case study on citrus Huanglongbing tolerance.</title>
        <authorList>
            <person name="Wu B."/>
            <person name="Yu Q."/>
            <person name="Deng Z."/>
            <person name="Duan Y."/>
            <person name="Luo F."/>
            <person name="Gmitter F. Jr."/>
        </authorList>
    </citation>
    <scope>NUCLEOTIDE SEQUENCE [LARGE SCALE GENOMIC DNA]</scope>
    <source>
        <strain evidence="2">cv. Valencia</strain>
    </source>
</reference>
<comment type="caution">
    <text evidence="1">The sequence shown here is derived from an EMBL/GenBank/DDBJ whole genome shotgun (WGS) entry which is preliminary data.</text>
</comment>